<dbReference type="AlphaFoldDB" id="A0A8S1S322"/>
<gene>
    <name evidence="1" type="ORF">POCTA_138.1.T0050253</name>
</gene>
<protein>
    <submittedName>
        <fullName evidence="1">Uncharacterized protein</fullName>
    </submittedName>
</protein>
<evidence type="ECO:0000313" key="2">
    <source>
        <dbReference type="Proteomes" id="UP000683925"/>
    </source>
</evidence>
<comment type="caution">
    <text evidence="1">The sequence shown here is derived from an EMBL/GenBank/DDBJ whole genome shotgun (WGS) entry which is preliminary data.</text>
</comment>
<organism evidence="1 2">
    <name type="scientific">Paramecium octaurelia</name>
    <dbReference type="NCBI Taxonomy" id="43137"/>
    <lineage>
        <taxon>Eukaryota</taxon>
        <taxon>Sar</taxon>
        <taxon>Alveolata</taxon>
        <taxon>Ciliophora</taxon>
        <taxon>Intramacronucleata</taxon>
        <taxon>Oligohymenophorea</taxon>
        <taxon>Peniculida</taxon>
        <taxon>Parameciidae</taxon>
        <taxon>Paramecium</taxon>
    </lineage>
</organism>
<proteinExistence type="predicted"/>
<reference evidence="1" key="1">
    <citation type="submission" date="2021-01" db="EMBL/GenBank/DDBJ databases">
        <authorList>
            <consortium name="Genoscope - CEA"/>
            <person name="William W."/>
        </authorList>
    </citation>
    <scope>NUCLEOTIDE SEQUENCE</scope>
</reference>
<dbReference type="Proteomes" id="UP000683925">
    <property type="component" value="Unassembled WGS sequence"/>
</dbReference>
<name>A0A8S1S322_PAROT</name>
<sequence length="125" mass="14961">MTKRFKQKTILFKQPPLKKQDQLLCTFIKWLDLISLGECISMVKDYNISRFIIFQNIECQNNQIQSVEFEQLARQENDTLIKIVYQLCQSYLVGQVDTLSFQIRILLNFSFKMNHLNQWHSLQLI</sequence>
<evidence type="ECO:0000313" key="1">
    <source>
        <dbReference type="EMBL" id="CAD8134087.1"/>
    </source>
</evidence>
<accession>A0A8S1S322</accession>
<keyword evidence="2" id="KW-1185">Reference proteome</keyword>
<dbReference type="EMBL" id="CAJJDP010000004">
    <property type="protein sequence ID" value="CAD8134087.1"/>
    <property type="molecule type" value="Genomic_DNA"/>
</dbReference>